<dbReference type="AlphaFoldDB" id="A0A8X8C7M5"/>
<comment type="caution">
    <text evidence="3">The sequence shown here is derived from an EMBL/GenBank/DDBJ whole genome shotgun (WGS) entry which is preliminary data.</text>
</comment>
<dbReference type="EMBL" id="JAAWWB010000032">
    <property type="protein sequence ID" value="KAG6744052.1"/>
    <property type="molecule type" value="Genomic_DNA"/>
</dbReference>
<dbReference type="OrthoDB" id="2019255at2759"/>
<dbReference type="Proteomes" id="UP000886885">
    <property type="component" value="Chromosome 16D"/>
</dbReference>
<proteinExistence type="predicted"/>
<feature type="compositionally biased region" description="Basic and acidic residues" evidence="2">
    <location>
        <begin position="698"/>
        <end position="709"/>
    </location>
</feature>
<feature type="region of interest" description="Disordered" evidence="2">
    <location>
        <begin position="609"/>
        <end position="709"/>
    </location>
</feature>
<protein>
    <submittedName>
        <fullName evidence="3">Uncharacterized protein</fullName>
    </submittedName>
</protein>
<dbReference type="PANTHER" id="PTHR34121">
    <property type="entry name" value="MYOSIN-11"/>
    <property type="match status" value="1"/>
</dbReference>
<accession>A0A8X8C7M5</accession>
<feature type="compositionally biased region" description="Acidic residues" evidence="2">
    <location>
        <begin position="682"/>
        <end position="697"/>
    </location>
</feature>
<keyword evidence="4" id="KW-1185">Reference proteome</keyword>
<organism evidence="3 4">
    <name type="scientific">Populus tomentosa</name>
    <name type="common">Chinese white poplar</name>
    <dbReference type="NCBI Taxonomy" id="118781"/>
    <lineage>
        <taxon>Eukaryota</taxon>
        <taxon>Viridiplantae</taxon>
        <taxon>Streptophyta</taxon>
        <taxon>Embryophyta</taxon>
        <taxon>Tracheophyta</taxon>
        <taxon>Spermatophyta</taxon>
        <taxon>Magnoliopsida</taxon>
        <taxon>eudicotyledons</taxon>
        <taxon>Gunneridae</taxon>
        <taxon>Pentapetalae</taxon>
        <taxon>rosids</taxon>
        <taxon>fabids</taxon>
        <taxon>Malpighiales</taxon>
        <taxon>Salicaceae</taxon>
        <taxon>Saliceae</taxon>
        <taxon>Populus</taxon>
    </lineage>
</organism>
<evidence type="ECO:0000313" key="4">
    <source>
        <dbReference type="Proteomes" id="UP000886885"/>
    </source>
</evidence>
<evidence type="ECO:0000256" key="1">
    <source>
        <dbReference type="SAM" id="Coils"/>
    </source>
</evidence>
<dbReference type="PANTHER" id="PTHR34121:SF5">
    <property type="entry name" value="CENTROSOMAL PROTEIN OF 135 KDA-LIKE PROTEIN"/>
    <property type="match status" value="1"/>
</dbReference>
<evidence type="ECO:0000313" key="3">
    <source>
        <dbReference type="EMBL" id="KAG6744052.1"/>
    </source>
</evidence>
<name>A0A8X8C7M5_POPTO</name>
<sequence>MSWIRTAVNRAVEVGGKTNITRTVRGYADSVVLHAGNAVSEGAKIIQDRIGASSRSLQSLRLTAKRLEDVSVSCRGEERVQLLRRWLVALKETDRERMFSSSPTYEHHADDSFKDSPKKPTIVYYVDPDLGTMDFREVFLYSQALEGITLSMILEAPNEEEVSLLLEIFGLCLAGGKEVHKAVMSSIQDLATAFTTYEDEVLVKREELLQYAQSAISGLKINADIARIDAEAHNIMEKLEKSKAHNQLSNEASGNSSEKTTALTMEAVEEKLGQIQLCSTLEALLLKKKSLRNGDSPEMHVEKVDKLKILSESLLNSTSKAEKRILEQRTQKEDALNFRVAKGDEISQLEKELSLEIREMEKQKDELEAELKKFTFHIHDYLMCFLQHGYVTCTLAYVCLNCEVELVNTSLNSARARIHNAREERENFDEASNQILMHLKAKEDELAKSITSCRAEADVVNSWINFLDATWVLQTTDTEQKENQVNGDLERYGDHFVNLSVHLLSAYKEQLGPSVIRMKGLVADLHSSQGSEIAPIIKDEGSKAINHRKNLEGGFLELESKILTIRNAVDAMKKQFYTNYEGVYRKNDDRVKELFSAVEKMEEEIKSIQRPVLEVENPTQQSHSQSSDSPRVDPSSSSKQTFEAPGKKEANGSGSPPVKRGNVVTQADLEKLGSDLGKDEEGYATEDIGEWEFDELEKEVHPKQLTSKE</sequence>
<keyword evidence="1" id="KW-0175">Coiled coil</keyword>
<feature type="coiled-coil region" evidence="1">
    <location>
        <begin position="346"/>
        <end position="377"/>
    </location>
</feature>
<feature type="compositionally biased region" description="Basic and acidic residues" evidence="2">
    <location>
        <begin position="668"/>
        <end position="681"/>
    </location>
</feature>
<gene>
    <name evidence="3" type="ORF">POTOM_052761</name>
</gene>
<reference evidence="3" key="1">
    <citation type="journal article" date="2020" name="bioRxiv">
        <title>Hybrid origin of Populus tomentosa Carr. identified through genome sequencing and phylogenomic analysis.</title>
        <authorList>
            <person name="An X."/>
            <person name="Gao K."/>
            <person name="Chen Z."/>
            <person name="Li J."/>
            <person name="Yang X."/>
            <person name="Yang X."/>
            <person name="Zhou J."/>
            <person name="Guo T."/>
            <person name="Zhao T."/>
            <person name="Huang S."/>
            <person name="Miao D."/>
            <person name="Khan W.U."/>
            <person name="Rao P."/>
            <person name="Ye M."/>
            <person name="Lei B."/>
            <person name="Liao W."/>
            <person name="Wang J."/>
            <person name="Ji L."/>
            <person name="Li Y."/>
            <person name="Guo B."/>
            <person name="Mustafa N.S."/>
            <person name="Li S."/>
            <person name="Yun Q."/>
            <person name="Keller S.R."/>
            <person name="Mao J."/>
            <person name="Zhang R."/>
            <person name="Strauss S.H."/>
        </authorList>
    </citation>
    <scope>NUCLEOTIDE SEQUENCE</scope>
    <source>
        <strain evidence="3">GM15</strain>
        <tissue evidence="3">Leaf</tissue>
    </source>
</reference>
<feature type="coiled-coil region" evidence="1">
    <location>
        <begin position="404"/>
        <end position="431"/>
    </location>
</feature>
<feature type="compositionally biased region" description="Low complexity" evidence="2">
    <location>
        <begin position="624"/>
        <end position="638"/>
    </location>
</feature>
<evidence type="ECO:0000256" key="2">
    <source>
        <dbReference type="SAM" id="MobiDB-lite"/>
    </source>
</evidence>